<organism evidence="2 3">
    <name type="scientific">Ulvibacter antarcticus</name>
    <dbReference type="NCBI Taxonomy" id="442714"/>
    <lineage>
        <taxon>Bacteria</taxon>
        <taxon>Pseudomonadati</taxon>
        <taxon>Bacteroidota</taxon>
        <taxon>Flavobacteriia</taxon>
        <taxon>Flavobacteriales</taxon>
        <taxon>Flavobacteriaceae</taxon>
        <taxon>Ulvibacter</taxon>
    </lineage>
</organism>
<evidence type="ECO:0000313" key="2">
    <source>
        <dbReference type="EMBL" id="RMA57274.1"/>
    </source>
</evidence>
<proteinExistence type="predicted"/>
<evidence type="ECO:0000313" key="3">
    <source>
        <dbReference type="Proteomes" id="UP000271339"/>
    </source>
</evidence>
<accession>A0A3L9YA62</accession>
<dbReference type="RefSeq" id="WP_121908688.1">
    <property type="nucleotide sequence ID" value="NZ_REFC01000015.1"/>
</dbReference>
<feature type="chain" id="PRO_5018289607" evidence="1">
    <location>
        <begin position="22"/>
        <end position="495"/>
    </location>
</feature>
<protein>
    <submittedName>
        <fullName evidence="2">Carboxypeptidase-like protein</fullName>
    </submittedName>
</protein>
<keyword evidence="2" id="KW-0378">Hydrolase</keyword>
<dbReference type="Pfam" id="PF13715">
    <property type="entry name" value="CarbopepD_reg_2"/>
    <property type="match status" value="1"/>
</dbReference>
<feature type="signal peptide" evidence="1">
    <location>
        <begin position="1"/>
        <end position="21"/>
    </location>
</feature>
<comment type="caution">
    <text evidence="2">The sequence shown here is derived from an EMBL/GenBank/DDBJ whole genome shotgun (WGS) entry which is preliminary data.</text>
</comment>
<dbReference type="GO" id="GO:0004180">
    <property type="term" value="F:carboxypeptidase activity"/>
    <property type="evidence" value="ECO:0007669"/>
    <property type="project" value="UniProtKB-KW"/>
</dbReference>
<gene>
    <name evidence="2" type="ORF">BXY75_3161</name>
</gene>
<dbReference type="SUPFAM" id="SSF49464">
    <property type="entry name" value="Carboxypeptidase regulatory domain-like"/>
    <property type="match status" value="1"/>
</dbReference>
<dbReference type="EMBL" id="REFC01000015">
    <property type="protein sequence ID" value="RMA57274.1"/>
    <property type="molecule type" value="Genomic_DNA"/>
</dbReference>
<keyword evidence="2" id="KW-0645">Protease</keyword>
<dbReference type="Proteomes" id="UP000271339">
    <property type="component" value="Unassembled WGS sequence"/>
</dbReference>
<dbReference type="OrthoDB" id="1433475at2"/>
<keyword evidence="3" id="KW-1185">Reference proteome</keyword>
<keyword evidence="2" id="KW-0121">Carboxypeptidase</keyword>
<dbReference type="AlphaFoldDB" id="A0A3L9YA62"/>
<keyword evidence="1" id="KW-0732">Signal</keyword>
<reference evidence="2 3" key="1">
    <citation type="submission" date="2018-10" db="EMBL/GenBank/DDBJ databases">
        <title>Genomic Encyclopedia of Archaeal and Bacterial Type Strains, Phase II (KMG-II): from individual species to whole genera.</title>
        <authorList>
            <person name="Goeker M."/>
        </authorList>
    </citation>
    <scope>NUCLEOTIDE SEQUENCE [LARGE SCALE GENOMIC DNA]</scope>
    <source>
        <strain evidence="2 3">DSM 23424</strain>
    </source>
</reference>
<dbReference type="InterPro" id="IPR008969">
    <property type="entry name" value="CarboxyPept-like_regulatory"/>
</dbReference>
<sequence>MKFIIHPFIIILVIFSTTTSAQSYSAKVVDKITGEAIPFATIQTGENRGLITNEEGNFTLLENLIQEIQDSIYISSMGYENKGVSISDSLEEVIELNPKPFEIKEVFLSNRLLTPKEIIDEVKENLEANYANELSHKKIFFRQSDINEMRKVDLGFIKSTIEELNKELIDSIANLIPKKSDSYLELAGDLYGNYKSSKLYIDKAANLYDKSKDLSSKGLTDRLEKIFKENVKPDSYLKIKSGIIGTKVDLDDLDGENDEKTTKNITIDTIQQSIHQQTKDRISELYEQLFFHEDSELDFLEKSNRYNFELEDYTFIDDASVYKISFLPKGRKDFKGLMYVDTQSYAIVRLEFENVRPLQSFGMFGISYSRSVFKGKMLFGKDLNGKYSPRYLELEDGNNFGLKRPLKIIEKNKHVKGRRKQNELSLALDIKGRSTKKYELVVFSSEVILNGDFNNAAENEAVKATYLSRYDPTFWQDYTIMEPNAAIRSFEVVTE</sequence>
<name>A0A3L9YA62_9FLAO</name>
<evidence type="ECO:0000256" key="1">
    <source>
        <dbReference type="SAM" id="SignalP"/>
    </source>
</evidence>